<keyword evidence="2" id="KW-1185">Reference proteome</keyword>
<proteinExistence type="predicted"/>
<dbReference type="EMBL" id="AABL01001668">
    <property type="protein sequence ID" value="EAA17292.1"/>
    <property type="molecule type" value="Genomic_DNA"/>
</dbReference>
<organism evidence="1 2">
    <name type="scientific">Plasmodium yoelii yoelii</name>
    <dbReference type="NCBI Taxonomy" id="73239"/>
    <lineage>
        <taxon>Eukaryota</taxon>
        <taxon>Sar</taxon>
        <taxon>Alveolata</taxon>
        <taxon>Apicomplexa</taxon>
        <taxon>Aconoidasida</taxon>
        <taxon>Haemosporida</taxon>
        <taxon>Plasmodiidae</taxon>
        <taxon>Plasmodium</taxon>
        <taxon>Plasmodium (Vinckeia)</taxon>
    </lineage>
</organism>
<evidence type="ECO:0000313" key="2">
    <source>
        <dbReference type="Proteomes" id="UP000008553"/>
    </source>
</evidence>
<evidence type="ECO:0000313" key="1">
    <source>
        <dbReference type="EMBL" id="EAA17292.1"/>
    </source>
</evidence>
<protein>
    <submittedName>
        <fullName evidence="1">Uncharacterized protein</fullName>
    </submittedName>
</protein>
<sequence length="23" mass="2741">PLWGRIFGLHLDIKHTDIVHIFI</sequence>
<dbReference type="PaxDb" id="73239-Q7RDX8"/>
<name>Q7RDX8_PLAYO</name>
<gene>
    <name evidence="1" type="ORF">PY05291</name>
</gene>
<accession>Q7RDX8</accession>
<comment type="caution">
    <text evidence="1">The sequence shown here is derived from an EMBL/GenBank/DDBJ whole genome shotgun (WGS) entry which is preliminary data.</text>
</comment>
<dbReference type="AlphaFoldDB" id="Q7RDX8"/>
<dbReference type="Proteomes" id="UP000008553">
    <property type="component" value="Unassembled WGS sequence"/>
</dbReference>
<dbReference type="InParanoid" id="Q7RDX8"/>
<feature type="non-terminal residue" evidence="1">
    <location>
        <position position="1"/>
    </location>
</feature>
<reference evidence="1 2" key="1">
    <citation type="journal article" date="2002" name="Nature">
        <title>Genome sequence and comparative analysis of the model rodent malaria parasite Plasmodium yoelii yoelii.</title>
        <authorList>
            <person name="Carlton J.M."/>
            <person name="Angiuoli S.V."/>
            <person name="Suh B.B."/>
            <person name="Kooij T.W."/>
            <person name="Pertea M."/>
            <person name="Silva J.C."/>
            <person name="Ermolaeva M.D."/>
            <person name="Allen J.E."/>
            <person name="Selengut J.D."/>
            <person name="Koo H.L."/>
            <person name="Peterson J.D."/>
            <person name="Pop M."/>
            <person name="Kosack D.S."/>
            <person name="Shumway M.F."/>
            <person name="Bidwell S.L."/>
            <person name="Shallom S.J."/>
            <person name="van Aken S.E."/>
            <person name="Riedmuller S.B."/>
            <person name="Feldblyum T.V."/>
            <person name="Cho J.K."/>
            <person name="Quackenbush J."/>
            <person name="Sedegah M."/>
            <person name="Shoaibi A."/>
            <person name="Cummings L.M."/>
            <person name="Florens L."/>
            <person name="Yates J.R."/>
            <person name="Raine J.D."/>
            <person name="Sinden R.E."/>
            <person name="Harris M.A."/>
            <person name="Cunningham D.A."/>
            <person name="Preiser P.R."/>
            <person name="Bergman L.W."/>
            <person name="Vaidya A.B."/>
            <person name="van Lin L.H."/>
            <person name="Janse C.J."/>
            <person name="Waters A.P."/>
            <person name="Smith H.O."/>
            <person name="White O.R."/>
            <person name="Salzberg S.L."/>
            <person name="Venter J.C."/>
            <person name="Fraser C.M."/>
            <person name="Hoffman S.L."/>
            <person name="Gardner M.J."/>
            <person name="Carucci D.J."/>
        </authorList>
    </citation>
    <scope>NUCLEOTIDE SEQUENCE [LARGE SCALE GENOMIC DNA]</scope>
    <source>
        <strain evidence="1 2">17XNL</strain>
    </source>
</reference>